<feature type="region of interest" description="Disordered" evidence="1">
    <location>
        <begin position="90"/>
        <end position="110"/>
    </location>
</feature>
<protein>
    <submittedName>
        <fullName evidence="2">Uncharacterized protein</fullName>
    </submittedName>
</protein>
<name>A0ABR4CH48_9HELO</name>
<evidence type="ECO:0000313" key="2">
    <source>
        <dbReference type="EMBL" id="KAL2068566.1"/>
    </source>
</evidence>
<dbReference type="Proteomes" id="UP001595075">
    <property type="component" value="Unassembled WGS sequence"/>
</dbReference>
<feature type="compositionally biased region" description="Basic and acidic residues" evidence="1">
    <location>
        <begin position="90"/>
        <end position="99"/>
    </location>
</feature>
<proteinExistence type="predicted"/>
<evidence type="ECO:0000256" key="1">
    <source>
        <dbReference type="SAM" id="MobiDB-lite"/>
    </source>
</evidence>
<evidence type="ECO:0000313" key="3">
    <source>
        <dbReference type="Proteomes" id="UP001595075"/>
    </source>
</evidence>
<feature type="compositionally biased region" description="Basic and acidic residues" evidence="1">
    <location>
        <begin position="12"/>
        <end position="28"/>
    </location>
</feature>
<organism evidence="2 3">
    <name type="scientific">Oculimacula yallundae</name>
    <dbReference type="NCBI Taxonomy" id="86028"/>
    <lineage>
        <taxon>Eukaryota</taxon>
        <taxon>Fungi</taxon>
        <taxon>Dikarya</taxon>
        <taxon>Ascomycota</taxon>
        <taxon>Pezizomycotina</taxon>
        <taxon>Leotiomycetes</taxon>
        <taxon>Helotiales</taxon>
        <taxon>Ploettnerulaceae</taxon>
        <taxon>Oculimacula</taxon>
    </lineage>
</organism>
<sequence length="110" mass="12378">MSRSHAGVTEWKTIEETIESDKDMTDKPSVEVIEPSAEKNPNGAPVFFPSQDGELKMNPHMVRKEIHAVTKKEKRKKKIKHLGIIEKSSKAHGVVEQKQIDGASDEDEIM</sequence>
<feature type="region of interest" description="Disordered" evidence="1">
    <location>
        <begin position="1"/>
        <end position="28"/>
    </location>
</feature>
<gene>
    <name evidence="2" type="ORF">VTL71DRAFT_14903</name>
</gene>
<keyword evidence="3" id="KW-1185">Reference proteome</keyword>
<dbReference type="EMBL" id="JAZHXI010000008">
    <property type="protein sequence ID" value="KAL2068566.1"/>
    <property type="molecule type" value="Genomic_DNA"/>
</dbReference>
<comment type="caution">
    <text evidence="2">The sequence shown here is derived from an EMBL/GenBank/DDBJ whole genome shotgun (WGS) entry which is preliminary data.</text>
</comment>
<accession>A0ABR4CH48</accession>
<reference evidence="2 3" key="1">
    <citation type="journal article" date="2024" name="Commun. Biol.">
        <title>Comparative genomic analysis of thermophilic fungi reveals convergent evolutionary adaptations and gene losses.</title>
        <authorList>
            <person name="Steindorff A.S."/>
            <person name="Aguilar-Pontes M.V."/>
            <person name="Robinson A.J."/>
            <person name="Andreopoulos B."/>
            <person name="LaButti K."/>
            <person name="Kuo A."/>
            <person name="Mondo S."/>
            <person name="Riley R."/>
            <person name="Otillar R."/>
            <person name="Haridas S."/>
            <person name="Lipzen A."/>
            <person name="Grimwood J."/>
            <person name="Schmutz J."/>
            <person name="Clum A."/>
            <person name="Reid I.D."/>
            <person name="Moisan M.C."/>
            <person name="Butler G."/>
            <person name="Nguyen T.T.M."/>
            <person name="Dewar K."/>
            <person name="Conant G."/>
            <person name="Drula E."/>
            <person name="Henrissat B."/>
            <person name="Hansel C."/>
            <person name="Singer S."/>
            <person name="Hutchinson M.I."/>
            <person name="de Vries R.P."/>
            <person name="Natvig D.O."/>
            <person name="Powell A.J."/>
            <person name="Tsang A."/>
            <person name="Grigoriev I.V."/>
        </authorList>
    </citation>
    <scope>NUCLEOTIDE SEQUENCE [LARGE SCALE GENOMIC DNA]</scope>
    <source>
        <strain evidence="2 3">CBS 494.80</strain>
    </source>
</reference>